<proteinExistence type="predicted"/>
<name>A0ACD0WCL1_CLALS</name>
<keyword evidence="2" id="KW-1185">Reference proteome</keyword>
<reference evidence="2" key="1">
    <citation type="journal article" date="2019" name="MBio">
        <title>Comparative genomics for the elucidation of multidrug resistance (MDR) in Candida lusitaniae.</title>
        <authorList>
            <person name="Kannan A."/>
            <person name="Asner S.A."/>
            <person name="Trachsel E."/>
            <person name="Kelly S."/>
            <person name="Parker J."/>
            <person name="Sanglard D."/>
        </authorList>
    </citation>
    <scope>NUCLEOTIDE SEQUENCE [LARGE SCALE GENOMIC DNA]</scope>
    <source>
        <strain evidence="2">P1</strain>
    </source>
</reference>
<dbReference type="EMBL" id="CP038484">
    <property type="protein sequence ID" value="QFZ25249.1"/>
    <property type="molecule type" value="Genomic_DNA"/>
</dbReference>
<gene>
    <name evidence="1" type="ORF">EJF14_10340</name>
</gene>
<evidence type="ECO:0000313" key="1">
    <source>
        <dbReference type="EMBL" id="QFZ25249.1"/>
    </source>
</evidence>
<dbReference type="Proteomes" id="UP000326582">
    <property type="component" value="Chromosome 1"/>
</dbReference>
<accession>A0ACD0WCL1</accession>
<organism evidence="1 2">
    <name type="scientific">Clavispora lusitaniae</name>
    <name type="common">Candida lusitaniae</name>
    <dbReference type="NCBI Taxonomy" id="36911"/>
    <lineage>
        <taxon>Eukaryota</taxon>
        <taxon>Fungi</taxon>
        <taxon>Dikarya</taxon>
        <taxon>Ascomycota</taxon>
        <taxon>Saccharomycotina</taxon>
        <taxon>Pichiomycetes</taxon>
        <taxon>Metschnikowiaceae</taxon>
        <taxon>Clavispora</taxon>
    </lineage>
</organism>
<protein>
    <submittedName>
        <fullName evidence="1">Uncharacterized protein</fullName>
    </submittedName>
</protein>
<evidence type="ECO:0000313" key="2">
    <source>
        <dbReference type="Proteomes" id="UP000326582"/>
    </source>
</evidence>
<sequence>MPHPVRQRTDTYVLATTGGVQCPTSDRAPTSYLIHHHRCTLKNLLCFRSYHNRCAHTCPLETAKENEFSHPPSSRRTFPPQAANLFVRQMSNHLAYMHKSSWPTYMHIVREKISGISSGYPVSRGALAYLISPKTHMRAHARSMPLSGNVSTSARNHPKYHIYGSYPVHFCSLVRCDPPLSDFHAQLWTKKNTTLPLSPSTRWPWARCKTLSPTTLTD</sequence>